<evidence type="ECO:0000313" key="5">
    <source>
        <dbReference type="Proteomes" id="UP000586918"/>
    </source>
</evidence>
<proteinExistence type="predicted"/>
<dbReference type="GO" id="GO:0008477">
    <property type="term" value="F:purine nucleosidase activity"/>
    <property type="evidence" value="ECO:0007669"/>
    <property type="project" value="TreeGrafter"/>
</dbReference>
<dbReference type="RefSeq" id="WP_169415170.1">
    <property type="nucleotide sequence ID" value="NZ_JAAXKZ010000113.1"/>
</dbReference>
<evidence type="ECO:0000256" key="1">
    <source>
        <dbReference type="ARBA" id="ARBA00022801"/>
    </source>
</evidence>
<dbReference type="EMBL" id="JAAXKZ010000113">
    <property type="protein sequence ID" value="NMH94485.1"/>
    <property type="molecule type" value="Genomic_DNA"/>
</dbReference>
<feature type="domain" description="Inosine/uridine-preferring nucleoside hydrolase" evidence="3">
    <location>
        <begin position="7"/>
        <end position="301"/>
    </location>
</feature>
<accession>A0A848DPM4</accession>
<dbReference type="GO" id="GO:0006152">
    <property type="term" value="P:purine nucleoside catabolic process"/>
    <property type="evidence" value="ECO:0007669"/>
    <property type="project" value="TreeGrafter"/>
</dbReference>
<name>A0A848DPM4_9PSEU</name>
<dbReference type="AlphaFoldDB" id="A0A848DPM4"/>
<dbReference type="InterPro" id="IPR023186">
    <property type="entry name" value="IUNH"/>
</dbReference>
<dbReference type="Proteomes" id="UP000586918">
    <property type="component" value="Unassembled WGS sequence"/>
</dbReference>
<comment type="caution">
    <text evidence="4">The sequence shown here is derived from an EMBL/GenBank/DDBJ whole genome shotgun (WGS) entry which is preliminary data.</text>
</comment>
<dbReference type="Pfam" id="PF01156">
    <property type="entry name" value="IU_nuc_hydro"/>
    <property type="match status" value="1"/>
</dbReference>
<dbReference type="GO" id="GO:0005829">
    <property type="term" value="C:cytosol"/>
    <property type="evidence" value="ECO:0007669"/>
    <property type="project" value="TreeGrafter"/>
</dbReference>
<dbReference type="InterPro" id="IPR001910">
    <property type="entry name" value="Inosine/uridine_hydrolase_dom"/>
</dbReference>
<sequence>MTAPMPLIIDTDPGVDDTFALILALLSPEVDVRAVTVTFGNVSREKTFANARRVLALAGRTDVPVAAGAVRPLVHAQGELAADWHGADGLGLRSAEFPEPGPADPRPALTLMADVLSASPEPVTIVSLGPMTNTALLLAGHPALIPRIARIVAMGGSLGTGNTRGAGEFNVYADPEAAQRVLTQPDVPVTLVPLDLTMQCLADGAWLDALAAGGPRCAALVGTVTLYREMFRERYGVDAAALHDTLAVLEAITPGTLRPKPFPVSVACTLGPARGMTEVDRRPDAPGPLVQVALDADVPAVLSETLRRLITLG</sequence>
<protein>
    <submittedName>
        <fullName evidence="4">Nucleoside hydrolase</fullName>
    </submittedName>
</protein>
<organism evidence="4 5">
    <name type="scientific">Pseudonocardia bannensis</name>
    <dbReference type="NCBI Taxonomy" id="630973"/>
    <lineage>
        <taxon>Bacteria</taxon>
        <taxon>Bacillati</taxon>
        <taxon>Actinomycetota</taxon>
        <taxon>Actinomycetes</taxon>
        <taxon>Pseudonocardiales</taxon>
        <taxon>Pseudonocardiaceae</taxon>
        <taxon>Pseudonocardia</taxon>
    </lineage>
</organism>
<dbReference type="Gene3D" id="3.90.245.10">
    <property type="entry name" value="Ribonucleoside hydrolase-like"/>
    <property type="match status" value="1"/>
</dbReference>
<reference evidence="4 5" key="1">
    <citation type="submission" date="2020-04" db="EMBL/GenBank/DDBJ databases">
        <authorList>
            <person name="Klaysubun C."/>
            <person name="Duangmal K."/>
            <person name="Lipun K."/>
        </authorList>
    </citation>
    <scope>NUCLEOTIDE SEQUENCE [LARGE SCALE GENOMIC DNA]</scope>
    <source>
        <strain evidence="4 5">DSM 45300</strain>
    </source>
</reference>
<keyword evidence="1 4" id="KW-0378">Hydrolase</keyword>
<gene>
    <name evidence="4" type="ORF">HF519_23490</name>
</gene>
<dbReference type="PANTHER" id="PTHR12304:SF4">
    <property type="entry name" value="URIDINE NUCLEOSIDASE"/>
    <property type="match status" value="1"/>
</dbReference>
<evidence type="ECO:0000259" key="3">
    <source>
        <dbReference type="Pfam" id="PF01156"/>
    </source>
</evidence>
<keyword evidence="5" id="KW-1185">Reference proteome</keyword>
<dbReference type="InterPro" id="IPR036452">
    <property type="entry name" value="Ribo_hydro-like"/>
</dbReference>
<evidence type="ECO:0000313" key="4">
    <source>
        <dbReference type="EMBL" id="NMH94485.1"/>
    </source>
</evidence>
<keyword evidence="2" id="KW-0326">Glycosidase</keyword>
<evidence type="ECO:0000256" key="2">
    <source>
        <dbReference type="ARBA" id="ARBA00023295"/>
    </source>
</evidence>
<dbReference type="SUPFAM" id="SSF53590">
    <property type="entry name" value="Nucleoside hydrolase"/>
    <property type="match status" value="1"/>
</dbReference>
<dbReference type="PANTHER" id="PTHR12304">
    <property type="entry name" value="INOSINE-URIDINE PREFERRING NUCLEOSIDE HYDROLASE"/>
    <property type="match status" value="1"/>
</dbReference>